<reference evidence="1 2" key="1">
    <citation type="submission" date="2019-11" db="EMBL/GenBank/DDBJ databases">
        <title>Whole genome sequence of Oryza granulata.</title>
        <authorList>
            <person name="Li W."/>
        </authorList>
    </citation>
    <scope>NUCLEOTIDE SEQUENCE [LARGE SCALE GENOMIC DNA]</scope>
    <source>
        <strain evidence="2">cv. Menghai</strain>
        <tissue evidence="1">Leaf</tissue>
    </source>
</reference>
<evidence type="ECO:0000313" key="1">
    <source>
        <dbReference type="EMBL" id="KAF0907096.1"/>
    </source>
</evidence>
<dbReference type="EMBL" id="SPHZ02000007">
    <property type="protein sequence ID" value="KAF0907096.1"/>
    <property type="molecule type" value="Genomic_DNA"/>
</dbReference>
<sequence>MASWFVDVSPAVVGGAGSCSPIRASCSRSAAASPGTSGFAAPAATMAVNSRLMVVNCSTSAAPAPEDDSDRWLAVSHEGCLSGGGEGDGSGSEDGGHGCGVFVGVGAVWKQRRGRD</sequence>
<comment type="caution">
    <text evidence="1">The sequence shown here is derived from an EMBL/GenBank/DDBJ whole genome shotgun (WGS) entry which is preliminary data.</text>
</comment>
<proteinExistence type="predicted"/>
<dbReference type="AlphaFoldDB" id="A0A6G1D3W7"/>
<organism evidence="1 2">
    <name type="scientific">Oryza meyeriana var. granulata</name>
    <dbReference type="NCBI Taxonomy" id="110450"/>
    <lineage>
        <taxon>Eukaryota</taxon>
        <taxon>Viridiplantae</taxon>
        <taxon>Streptophyta</taxon>
        <taxon>Embryophyta</taxon>
        <taxon>Tracheophyta</taxon>
        <taxon>Spermatophyta</taxon>
        <taxon>Magnoliopsida</taxon>
        <taxon>Liliopsida</taxon>
        <taxon>Poales</taxon>
        <taxon>Poaceae</taxon>
        <taxon>BOP clade</taxon>
        <taxon>Oryzoideae</taxon>
        <taxon>Oryzeae</taxon>
        <taxon>Oryzinae</taxon>
        <taxon>Oryza</taxon>
        <taxon>Oryza meyeriana</taxon>
    </lineage>
</organism>
<keyword evidence="2" id="KW-1185">Reference proteome</keyword>
<evidence type="ECO:0000313" key="2">
    <source>
        <dbReference type="Proteomes" id="UP000479710"/>
    </source>
</evidence>
<name>A0A6G1D3W7_9ORYZ</name>
<protein>
    <submittedName>
        <fullName evidence="1">Uncharacterized protein</fullName>
    </submittedName>
</protein>
<accession>A0A6G1D3W7</accession>
<dbReference type="Proteomes" id="UP000479710">
    <property type="component" value="Unassembled WGS sequence"/>
</dbReference>
<gene>
    <name evidence="1" type="ORF">E2562_014697</name>
</gene>